<accession>A0AA36DME0</accession>
<feature type="chain" id="PRO_5041389484" evidence="1">
    <location>
        <begin position="17"/>
        <end position="159"/>
    </location>
</feature>
<evidence type="ECO:0000313" key="2">
    <source>
        <dbReference type="EMBL" id="CAJ0588662.1"/>
    </source>
</evidence>
<protein>
    <submittedName>
        <fullName evidence="2">Uncharacterized protein</fullName>
    </submittedName>
</protein>
<evidence type="ECO:0000256" key="1">
    <source>
        <dbReference type="SAM" id="SignalP"/>
    </source>
</evidence>
<reference evidence="2" key="1">
    <citation type="submission" date="2023-07" db="EMBL/GenBank/DDBJ databases">
        <authorList>
            <consortium name="CYATHOMIX"/>
        </authorList>
    </citation>
    <scope>NUCLEOTIDE SEQUENCE</scope>
    <source>
        <strain evidence="2">N/A</strain>
    </source>
</reference>
<proteinExistence type="predicted"/>
<gene>
    <name evidence="2" type="ORF">CYNAS_LOCUS645</name>
</gene>
<feature type="signal peptide" evidence="1">
    <location>
        <begin position="1"/>
        <end position="16"/>
    </location>
</feature>
<comment type="caution">
    <text evidence="2">The sequence shown here is derived from an EMBL/GenBank/DDBJ whole genome shotgun (WGS) entry which is preliminary data.</text>
</comment>
<keyword evidence="1" id="KW-0732">Signal</keyword>
<evidence type="ECO:0000313" key="3">
    <source>
        <dbReference type="Proteomes" id="UP001176961"/>
    </source>
</evidence>
<dbReference type="AlphaFoldDB" id="A0AA36DME0"/>
<organism evidence="2 3">
    <name type="scientific">Cylicocyclus nassatus</name>
    <name type="common">Nematode worm</name>
    <dbReference type="NCBI Taxonomy" id="53992"/>
    <lineage>
        <taxon>Eukaryota</taxon>
        <taxon>Metazoa</taxon>
        <taxon>Ecdysozoa</taxon>
        <taxon>Nematoda</taxon>
        <taxon>Chromadorea</taxon>
        <taxon>Rhabditida</taxon>
        <taxon>Rhabditina</taxon>
        <taxon>Rhabditomorpha</taxon>
        <taxon>Strongyloidea</taxon>
        <taxon>Strongylidae</taxon>
        <taxon>Cylicocyclus</taxon>
    </lineage>
</organism>
<keyword evidence="3" id="KW-1185">Reference proteome</keyword>
<dbReference type="Proteomes" id="UP001176961">
    <property type="component" value="Unassembled WGS sequence"/>
</dbReference>
<dbReference type="EMBL" id="CATQJL010000001">
    <property type="protein sequence ID" value="CAJ0588662.1"/>
    <property type="molecule type" value="Genomic_DNA"/>
</dbReference>
<sequence>MLPILAVLTFLLLTEAFPLDKGLNQIGQHRYYDYDAFPTPPPGKYLVTRRILQDPELGLDDIRLIAPHLRPPKVEIVNGRWFAPDEDLELDRYGKRPRHPLLRFSESSSIGNQRKWHPLLRLRKFHKDGYVPDEKVVRVRIPKRKYRIKDGEIVPLTRP</sequence>
<name>A0AA36DME0_CYLNA</name>